<dbReference type="InterPro" id="IPR035992">
    <property type="entry name" value="Ricin_B-like_lectins"/>
</dbReference>
<dbReference type="EMBL" id="CP109491">
    <property type="protein sequence ID" value="WUX36310.1"/>
    <property type="molecule type" value="Genomic_DNA"/>
</dbReference>
<evidence type="ECO:0000313" key="4">
    <source>
        <dbReference type="Proteomes" id="UP001431926"/>
    </source>
</evidence>
<organism evidence="3 4">
    <name type="scientific">Streptomyces anulatus</name>
    <name type="common">Streptomyces chrysomallus</name>
    <dbReference type="NCBI Taxonomy" id="1892"/>
    <lineage>
        <taxon>Bacteria</taxon>
        <taxon>Bacillati</taxon>
        <taxon>Actinomycetota</taxon>
        <taxon>Actinomycetes</taxon>
        <taxon>Kitasatosporales</taxon>
        <taxon>Streptomycetaceae</taxon>
        <taxon>Streptomyces</taxon>
    </lineage>
</organism>
<evidence type="ECO:0008006" key="5">
    <source>
        <dbReference type="Google" id="ProtNLM"/>
    </source>
</evidence>
<accession>A0ABZ1ZC18</accession>
<sequence>MTTTSFTPGYTYTVQNRGSEWYANVASFSSDQSAPLEQLRLQDPNSSNREFQTWHVFLLDHGNVLLVNRGSGLCANVASYSASKSAHLEQFSLQEDEARRKFQQWNLKQDTAAPAGWCLMTNVGSALYVNVAGFSTGQSAHLEQFSLQGDSDSKRYFENWSFNQEDEYTTVTGLVPLSGVDIGDIPRMVSYAPTPNSKSTEVLVGQVAVPFPLVSDSMGGGVKWQVDNTPYYILKRYGYWDRQFYYEHTSASADTYTTKATFGLTSSDSETVSKTTGWSVNSDTSVTFKHFSSSFAATFSEQLTVTQSSTTTRTATVEQDVTRTFAAGTHASEAVWWRADRYVLERLNGDTLLEWHTRDASTSRSDTYSDD</sequence>
<evidence type="ECO:0000259" key="1">
    <source>
        <dbReference type="Pfam" id="PF05431"/>
    </source>
</evidence>
<protein>
    <recommendedName>
        <fullName evidence="5">Insecticidal crystal toxin domain-containing protein</fullName>
    </recommendedName>
</protein>
<evidence type="ECO:0000313" key="3">
    <source>
        <dbReference type="EMBL" id="WUX36310.1"/>
    </source>
</evidence>
<feature type="domain" description="Insecticidal crystal toxin" evidence="1">
    <location>
        <begin position="202"/>
        <end position="369"/>
    </location>
</feature>
<dbReference type="InterPro" id="IPR000772">
    <property type="entry name" value="Ricin_B_lectin"/>
</dbReference>
<dbReference type="CDD" id="cd00161">
    <property type="entry name" value="beta-trefoil_Ricin-like"/>
    <property type="match status" value="1"/>
</dbReference>
<dbReference type="SUPFAM" id="SSF50370">
    <property type="entry name" value="Ricin B-like lectins"/>
    <property type="match status" value="1"/>
</dbReference>
<keyword evidence="4" id="KW-1185">Reference proteome</keyword>
<dbReference type="PROSITE" id="PS50231">
    <property type="entry name" value="RICIN_B_LECTIN"/>
    <property type="match status" value="1"/>
</dbReference>
<dbReference type="InterPro" id="IPR008872">
    <property type="entry name" value="Toxin_P42"/>
</dbReference>
<feature type="domain" description="Ricin B lectin" evidence="2">
    <location>
        <begin position="9"/>
        <end position="90"/>
    </location>
</feature>
<reference evidence="3" key="1">
    <citation type="submission" date="2022-10" db="EMBL/GenBank/DDBJ databases">
        <title>The complete genomes of actinobacterial strains from the NBC collection.</title>
        <authorList>
            <person name="Joergensen T.S."/>
            <person name="Alvarez Arevalo M."/>
            <person name="Sterndorff E.B."/>
            <person name="Faurdal D."/>
            <person name="Vuksanovic O."/>
            <person name="Mourched A.-S."/>
            <person name="Charusanti P."/>
            <person name="Shaw S."/>
            <person name="Blin K."/>
            <person name="Weber T."/>
        </authorList>
    </citation>
    <scope>NUCLEOTIDE SEQUENCE</scope>
    <source>
        <strain evidence="3">NBC_01436</strain>
    </source>
</reference>
<dbReference type="Pfam" id="PF05431">
    <property type="entry name" value="Toxin_10"/>
    <property type="match status" value="1"/>
</dbReference>
<dbReference type="RefSeq" id="WP_098021563.1">
    <property type="nucleotide sequence ID" value="NZ_CP108640.1"/>
</dbReference>
<name>A0ABZ1ZC18_STRAQ</name>
<gene>
    <name evidence="3" type="ORF">OG367_08715</name>
</gene>
<evidence type="ECO:0000259" key="2">
    <source>
        <dbReference type="Pfam" id="PF14200"/>
    </source>
</evidence>
<dbReference type="Pfam" id="PF14200">
    <property type="entry name" value="RicinB_lectin_2"/>
    <property type="match status" value="1"/>
</dbReference>
<proteinExistence type="predicted"/>
<dbReference type="Proteomes" id="UP001431926">
    <property type="component" value="Chromosome"/>
</dbReference>
<dbReference type="Gene3D" id="2.80.10.50">
    <property type="match status" value="1"/>
</dbReference>